<keyword evidence="5" id="KW-1133">Transmembrane helix</keyword>
<keyword evidence="5" id="KW-0472">Membrane</keyword>
<dbReference type="SUPFAM" id="SSF55021">
    <property type="entry name" value="ACT-like"/>
    <property type="match status" value="1"/>
</dbReference>
<dbReference type="InterPro" id="IPR041729">
    <property type="entry name" value="Formyl-FH4-Hydrolase_C"/>
</dbReference>
<keyword evidence="2 3" id="KW-0378">Hydrolase</keyword>
<dbReference type="SUPFAM" id="SSF53328">
    <property type="entry name" value="Formyltransferase"/>
    <property type="match status" value="1"/>
</dbReference>
<dbReference type="GO" id="GO:0006189">
    <property type="term" value="P:'de novo' IMP biosynthetic process"/>
    <property type="evidence" value="ECO:0007669"/>
    <property type="project" value="UniProtKB-UniRule"/>
</dbReference>
<comment type="pathway">
    <text evidence="3">Purine metabolism; IMP biosynthesis via de novo pathway; formate from 10-formyl-5,6,7,8-tetrahydrofolate: step 1/1.</text>
</comment>
<evidence type="ECO:0000259" key="6">
    <source>
        <dbReference type="Pfam" id="PF00551"/>
    </source>
</evidence>
<evidence type="ECO:0000313" key="8">
    <source>
        <dbReference type="Proteomes" id="UP000630923"/>
    </source>
</evidence>
<feature type="active site" evidence="3">
    <location>
        <position position="242"/>
    </location>
</feature>
<reference evidence="7" key="1">
    <citation type="journal article" date="2014" name="Int. J. Syst. Evol. Microbiol.">
        <title>Complete genome sequence of Corynebacterium casei LMG S-19264T (=DSM 44701T), isolated from a smear-ripened cheese.</title>
        <authorList>
            <consortium name="US DOE Joint Genome Institute (JGI-PGF)"/>
            <person name="Walter F."/>
            <person name="Albersmeier A."/>
            <person name="Kalinowski J."/>
            <person name="Ruckert C."/>
        </authorList>
    </citation>
    <scope>NUCLEOTIDE SEQUENCE</scope>
    <source>
        <strain evidence="7">KCTC 42590</strain>
    </source>
</reference>
<dbReference type="EC" id="3.5.1.10" evidence="3 4"/>
<dbReference type="PRINTS" id="PR01575">
    <property type="entry name" value="FFH4HYDRLASE"/>
</dbReference>
<dbReference type="GO" id="GO:0008864">
    <property type="term" value="F:formyltetrahydrofolate deformylase activity"/>
    <property type="evidence" value="ECO:0007669"/>
    <property type="project" value="UniProtKB-UniRule"/>
</dbReference>
<keyword evidence="3" id="KW-0658">Purine biosynthesis</keyword>
<feature type="transmembrane region" description="Helical" evidence="5">
    <location>
        <begin position="20"/>
        <end position="42"/>
    </location>
</feature>
<dbReference type="CDD" id="cd08648">
    <property type="entry name" value="FMT_core_Formyl-FH4-Hydrolase_C"/>
    <property type="match status" value="1"/>
</dbReference>
<dbReference type="PIRSF" id="PIRSF036480">
    <property type="entry name" value="FormyFH4_hydr"/>
    <property type="match status" value="1"/>
</dbReference>
<dbReference type="HAMAP" id="MF_01927">
    <property type="entry name" value="PurU"/>
    <property type="match status" value="1"/>
</dbReference>
<dbReference type="Gene3D" id="3.40.50.170">
    <property type="entry name" value="Formyl transferase, N-terminal domain"/>
    <property type="match status" value="1"/>
</dbReference>
<evidence type="ECO:0000256" key="1">
    <source>
        <dbReference type="ARBA" id="ARBA00022563"/>
    </source>
</evidence>
<dbReference type="InterPro" id="IPR045865">
    <property type="entry name" value="ACT-like_dom_sf"/>
</dbReference>
<name>A0A919AM26_9PROT</name>
<evidence type="ECO:0000256" key="2">
    <source>
        <dbReference type="ARBA" id="ARBA00022801"/>
    </source>
</evidence>
<keyword evidence="1 3" id="KW-0554">One-carbon metabolism</keyword>
<dbReference type="PANTHER" id="PTHR42706:SF1">
    <property type="entry name" value="FORMYLTETRAHYDROFOLATE DEFORMYLASE 2, MITOCHONDRIAL"/>
    <property type="match status" value="1"/>
</dbReference>
<dbReference type="InterPro" id="IPR002376">
    <property type="entry name" value="Formyl_transf_N"/>
</dbReference>
<proteinExistence type="inferred from homology"/>
<dbReference type="AlphaFoldDB" id="A0A919AM26"/>
<dbReference type="NCBIfam" id="TIGR00655">
    <property type="entry name" value="PurU"/>
    <property type="match status" value="1"/>
</dbReference>
<dbReference type="EMBL" id="BNCI01000001">
    <property type="protein sequence ID" value="GHF13331.1"/>
    <property type="molecule type" value="Genomic_DNA"/>
</dbReference>
<sequence length="298" mass="33134">MGYVPSDYTSEAPMNHSENAFILTIACTDACGLVGAFSSLIASMGGNITEANHHTDIKTGKAFLRFVFTNKTGSADDLRAAIQPLTEKYAADCSVYDANKPMKVVIAVSRFGHCLQELIHRQLAGILPIEICAVLSNHEDMRGFVEWAGIPYHYLPVSKENKAEQEQQIRSLFQSHDAELLILARYMQILSADMCRDFDGKAINIHHSFLPSFKGAKPYSQAHDKGVKIIGATAHYVTTDLDEGPIIEQAVERVDHSVSVEEFVNVGRDTETLALTRAVRWHAERRVMMHGNRTIVFK</sequence>
<keyword evidence="8" id="KW-1185">Reference proteome</keyword>
<dbReference type="GO" id="GO:0006730">
    <property type="term" value="P:one-carbon metabolic process"/>
    <property type="evidence" value="ECO:0007669"/>
    <property type="project" value="UniProtKB-KW"/>
</dbReference>
<protein>
    <recommendedName>
        <fullName evidence="3 4">Formyltetrahydrofolate deformylase</fullName>
        <ecNumber evidence="3 4">3.5.1.10</ecNumber>
    </recommendedName>
    <alternativeName>
        <fullName evidence="3">Formyl-FH(4) hydrolase</fullName>
    </alternativeName>
</protein>
<dbReference type="Gene3D" id="3.30.70.260">
    <property type="match status" value="1"/>
</dbReference>
<evidence type="ECO:0000256" key="5">
    <source>
        <dbReference type="SAM" id="Phobius"/>
    </source>
</evidence>
<comment type="caution">
    <text evidence="7">The sequence shown here is derived from an EMBL/GenBank/DDBJ whole genome shotgun (WGS) entry which is preliminary data.</text>
</comment>
<dbReference type="NCBIfam" id="NF004684">
    <property type="entry name" value="PRK06027.1"/>
    <property type="match status" value="1"/>
</dbReference>
<gene>
    <name evidence="3 7" type="primary">purU</name>
    <name evidence="7" type="ORF">GCM10017044_04150</name>
</gene>
<reference evidence="7" key="2">
    <citation type="submission" date="2020-09" db="EMBL/GenBank/DDBJ databases">
        <authorList>
            <person name="Sun Q."/>
            <person name="Kim S."/>
        </authorList>
    </citation>
    <scope>NUCLEOTIDE SEQUENCE</scope>
    <source>
        <strain evidence="7">KCTC 42590</strain>
    </source>
</reference>
<dbReference type="Proteomes" id="UP000630923">
    <property type="component" value="Unassembled WGS sequence"/>
</dbReference>
<dbReference type="PANTHER" id="PTHR42706">
    <property type="entry name" value="FORMYLTETRAHYDROFOLATE DEFORMYLASE"/>
    <property type="match status" value="1"/>
</dbReference>
<dbReference type="InterPro" id="IPR004810">
    <property type="entry name" value="PurU"/>
</dbReference>
<evidence type="ECO:0000256" key="3">
    <source>
        <dbReference type="HAMAP-Rule" id="MF_01927"/>
    </source>
</evidence>
<comment type="catalytic activity">
    <reaction evidence="3">
        <text>(6R)-10-formyltetrahydrofolate + H2O = (6S)-5,6,7,8-tetrahydrofolate + formate + H(+)</text>
        <dbReference type="Rhea" id="RHEA:19833"/>
        <dbReference type="ChEBI" id="CHEBI:15377"/>
        <dbReference type="ChEBI" id="CHEBI:15378"/>
        <dbReference type="ChEBI" id="CHEBI:15740"/>
        <dbReference type="ChEBI" id="CHEBI:57453"/>
        <dbReference type="ChEBI" id="CHEBI:195366"/>
        <dbReference type="EC" id="3.5.1.10"/>
    </reaction>
</comment>
<comment type="function">
    <text evidence="3">Catalyzes the hydrolysis of 10-formyltetrahydrofolate (formyl-FH4) to formate and tetrahydrofolate (FH4).</text>
</comment>
<evidence type="ECO:0000313" key="7">
    <source>
        <dbReference type="EMBL" id="GHF13331.1"/>
    </source>
</evidence>
<dbReference type="Pfam" id="PF00551">
    <property type="entry name" value="Formyl_trans_N"/>
    <property type="match status" value="1"/>
</dbReference>
<keyword evidence="5" id="KW-0812">Transmembrane</keyword>
<dbReference type="InterPro" id="IPR036477">
    <property type="entry name" value="Formyl_transf_N_sf"/>
</dbReference>
<comment type="similarity">
    <text evidence="3">Belongs to the PurU family.</text>
</comment>
<accession>A0A919AM26</accession>
<organism evidence="7 8">
    <name type="scientific">Kordiimonas sediminis</name>
    <dbReference type="NCBI Taxonomy" id="1735581"/>
    <lineage>
        <taxon>Bacteria</taxon>
        <taxon>Pseudomonadati</taxon>
        <taxon>Pseudomonadota</taxon>
        <taxon>Alphaproteobacteria</taxon>
        <taxon>Kordiimonadales</taxon>
        <taxon>Kordiimonadaceae</taxon>
        <taxon>Kordiimonas</taxon>
    </lineage>
</organism>
<dbReference type="CDD" id="cd04875">
    <property type="entry name" value="ACT_F4HF-DF"/>
    <property type="match status" value="1"/>
</dbReference>
<evidence type="ECO:0000256" key="4">
    <source>
        <dbReference type="NCBIfam" id="TIGR00655"/>
    </source>
</evidence>
<feature type="domain" description="Formyl transferase N-terminal" evidence="6">
    <location>
        <begin position="102"/>
        <end position="279"/>
    </location>
</feature>
<dbReference type="InterPro" id="IPR044074">
    <property type="entry name" value="PurU_ACT"/>
</dbReference>